<organism evidence="1 2">
    <name type="scientific">Armillaria luteobubalina</name>
    <dbReference type="NCBI Taxonomy" id="153913"/>
    <lineage>
        <taxon>Eukaryota</taxon>
        <taxon>Fungi</taxon>
        <taxon>Dikarya</taxon>
        <taxon>Basidiomycota</taxon>
        <taxon>Agaricomycotina</taxon>
        <taxon>Agaricomycetes</taxon>
        <taxon>Agaricomycetidae</taxon>
        <taxon>Agaricales</taxon>
        <taxon>Marasmiineae</taxon>
        <taxon>Physalacriaceae</taxon>
        <taxon>Armillaria</taxon>
    </lineage>
</organism>
<evidence type="ECO:0000313" key="1">
    <source>
        <dbReference type="EMBL" id="KAK0484238.1"/>
    </source>
</evidence>
<dbReference type="AlphaFoldDB" id="A0AA39PJ91"/>
<keyword evidence="2" id="KW-1185">Reference proteome</keyword>
<sequence>MSSPSVHTGPLLKTPPPLALINRIGKFCVCGCKSLVTGPTQGARPGHDSSTLMFQDASLSEPTLCRVPQMRPKVFDEALLTGQMFSHSCLGWTMWCHGVNREMWMRNNYRYGEDDPLSWPQPYCTSCPYLSCLQLCERMQSDPDLPLFQLPIQADFLKLDTSSLIHRPGLVILGRSMNFARGDDASTVGANRLEQLKVYAGMFLERLKVLPMTFPRLCLCVAETQRLVLEVEAILTFFSTIRPRIDKVIEMSTTSGHVHLGTCPLRLPSVYVGSGSDEAKYNAFDHFTRSHLGPLRVFAWTSGQLRSEPSRTWGKQNISTQGVFSPYNQANHSCKGHLKPGPANQFEMITHALLPEIRPPWREALLGVNVDKGHVNVPAAPFAFPQPDLFVTISDSAKWMSMLSTWLCLRPGLLAMQTLSYCTGKFSHQMWWAILSYDWVGKSDVHDQEGVLVDVTWWGKSIPHLDVPDMHKILWELSELGFRLEFLSVDSHLRIIENDSALRKHKQHLGHCFP</sequence>
<name>A0AA39PJ91_9AGAR</name>
<comment type="caution">
    <text evidence="1">The sequence shown here is derived from an EMBL/GenBank/DDBJ whole genome shotgun (WGS) entry which is preliminary data.</text>
</comment>
<evidence type="ECO:0000313" key="2">
    <source>
        <dbReference type="Proteomes" id="UP001175228"/>
    </source>
</evidence>
<accession>A0AA39PJ91</accession>
<gene>
    <name evidence="1" type="ORF">EDD18DRAFT_1112036</name>
</gene>
<dbReference type="EMBL" id="JAUEPU010000057">
    <property type="protein sequence ID" value="KAK0484238.1"/>
    <property type="molecule type" value="Genomic_DNA"/>
</dbReference>
<protein>
    <submittedName>
        <fullName evidence="1">Uncharacterized protein</fullName>
    </submittedName>
</protein>
<reference evidence="1" key="1">
    <citation type="submission" date="2023-06" db="EMBL/GenBank/DDBJ databases">
        <authorList>
            <consortium name="Lawrence Berkeley National Laboratory"/>
            <person name="Ahrendt S."/>
            <person name="Sahu N."/>
            <person name="Indic B."/>
            <person name="Wong-Bajracharya J."/>
            <person name="Merenyi Z."/>
            <person name="Ke H.-M."/>
            <person name="Monk M."/>
            <person name="Kocsube S."/>
            <person name="Drula E."/>
            <person name="Lipzen A."/>
            <person name="Balint B."/>
            <person name="Henrissat B."/>
            <person name="Andreopoulos B."/>
            <person name="Martin F.M."/>
            <person name="Harder C.B."/>
            <person name="Rigling D."/>
            <person name="Ford K.L."/>
            <person name="Foster G.D."/>
            <person name="Pangilinan J."/>
            <person name="Papanicolaou A."/>
            <person name="Barry K."/>
            <person name="LaButti K."/>
            <person name="Viragh M."/>
            <person name="Koriabine M."/>
            <person name="Yan M."/>
            <person name="Riley R."/>
            <person name="Champramary S."/>
            <person name="Plett K.L."/>
            <person name="Tsai I.J."/>
            <person name="Slot J."/>
            <person name="Sipos G."/>
            <person name="Plett J."/>
            <person name="Nagy L.G."/>
            <person name="Grigoriev I.V."/>
        </authorList>
    </citation>
    <scope>NUCLEOTIDE SEQUENCE</scope>
    <source>
        <strain evidence="1">HWK02</strain>
    </source>
</reference>
<dbReference type="Proteomes" id="UP001175228">
    <property type="component" value="Unassembled WGS sequence"/>
</dbReference>
<proteinExistence type="predicted"/>